<proteinExistence type="predicted"/>
<organism evidence="2 3">
    <name type="scientific">Anthostomella pinea</name>
    <dbReference type="NCBI Taxonomy" id="933095"/>
    <lineage>
        <taxon>Eukaryota</taxon>
        <taxon>Fungi</taxon>
        <taxon>Dikarya</taxon>
        <taxon>Ascomycota</taxon>
        <taxon>Pezizomycotina</taxon>
        <taxon>Sordariomycetes</taxon>
        <taxon>Xylariomycetidae</taxon>
        <taxon>Xylariales</taxon>
        <taxon>Xylariaceae</taxon>
        <taxon>Anthostomella</taxon>
    </lineage>
</organism>
<dbReference type="EMBL" id="CAUWAG010000020">
    <property type="protein sequence ID" value="CAJ2513000.1"/>
    <property type="molecule type" value="Genomic_DNA"/>
</dbReference>
<feature type="compositionally biased region" description="Gly residues" evidence="1">
    <location>
        <begin position="15"/>
        <end position="31"/>
    </location>
</feature>
<evidence type="ECO:0000313" key="3">
    <source>
        <dbReference type="Proteomes" id="UP001295740"/>
    </source>
</evidence>
<evidence type="ECO:0000313" key="2">
    <source>
        <dbReference type="EMBL" id="CAJ2513000.1"/>
    </source>
</evidence>
<sequence length="67" mass="6752">MDKLKDIKNAVSGNSGSGQQGGQNSQQGGGKNTMVDSAVDQEASKHGVPAGADPAINNVVNDGMKKI</sequence>
<dbReference type="Proteomes" id="UP001295740">
    <property type="component" value="Unassembled WGS sequence"/>
</dbReference>
<reference evidence="2" key="1">
    <citation type="submission" date="2023-10" db="EMBL/GenBank/DDBJ databases">
        <authorList>
            <person name="Hackl T."/>
        </authorList>
    </citation>
    <scope>NUCLEOTIDE SEQUENCE</scope>
</reference>
<evidence type="ECO:0000256" key="1">
    <source>
        <dbReference type="SAM" id="MobiDB-lite"/>
    </source>
</evidence>
<dbReference type="AlphaFoldDB" id="A0AAI8VYB8"/>
<accession>A0AAI8VYB8</accession>
<comment type="caution">
    <text evidence="2">The sequence shown here is derived from an EMBL/GenBank/DDBJ whole genome shotgun (WGS) entry which is preliminary data.</text>
</comment>
<keyword evidence="3" id="KW-1185">Reference proteome</keyword>
<gene>
    <name evidence="2" type="ORF">KHLLAP_LOCUS13468</name>
</gene>
<feature type="region of interest" description="Disordered" evidence="1">
    <location>
        <begin position="1"/>
        <end position="67"/>
    </location>
</feature>
<name>A0AAI8VYB8_9PEZI</name>
<protein>
    <submittedName>
        <fullName evidence="2">Uu.00g011190.m01.CDS01</fullName>
    </submittedName>
</protein>